<reference evidence="3" key="2">
    <citation type="submission" date="2025-08" db="UniProtKB">
        <authorList>
            <consortium name="RefSeq"/>
        </authorList>
    </citation>
    <scope>IDENTIFICATION</scope>
    <source>
        <tissue evidence="3">Whole plant</tissue>
    </source>
</reference>
<organism evidence="2 3">
    <name type="scientific">Arachis duranensis</name>
    <name type="common">Wild peanut</name>
    <dbReference type="NCBI Taxonomy" id="130453"/>
    <lineage>
        <taxon>Eukaryota</taxon>
        <taxon>Viridiplantae</taxon>
        <taxon>Streptophyta</taxon>
        <taxon>Embryophyta</taxon>
        <taxon>Tracheophyta</taxon>
        <taxon>Spermatophyta</taxon>
        <taxon>Magnoliopsida</taxon>
        <taxon>eudicotyledons</taxon>
        <taxon>Gunneridae</taxon>
        <taxon>Pentapetalae</taxon>
        <taxon>rosids</taxon>
        <taxon>fabids</taxon>
        <taxon>Fabales</taxon>
        <taxon>Fabaceae</taxon>
        <taxon>Papilionoideae</taxon>
        <taxon>50 kb inversion clade</taxon>
        <taxon>dalbergioids sensu lato</taxon>
        <taxon>Dalbergieae</taxon>
        <taxon>Pterocarpus clade</taxon>
        <taxon>Arachis</taxon>
    </lineage>
</organism>
<dbReference type="RefSeq" id="XP_015949724.1">
    <property type="nucleotide sequence ID" value="XM_016094238.1"/>
</dbReference>
<sequence length="411" mass="45198">MIARIKDIISKAGITTKVGTTIKVGKTTLTRDGRITPTKGGEVTPIKDGGTTTTKEAETMVEIRGGTTTALISRLEPSSTFNNQPASSSALPSQLLPNPKGGINAITLRSRITLQERSQEEPSSKADILVEGIVEVEDIEEEDVVREVVEEEAAQPRNEAPKVTEATGNTIPLPFPHLARKPKKQMELDPKMVEIFKKVEVTIPLFDAIHQVTKYAKFLKDLCMHKDKIHDLETIPLGSSISALKGAILKKYGDSGPCMVTCTIDGIQIFYYMCELAACVSIMPLSVYDALRLHLLKRSASHFILADKSIISVVGIAEDVLMSIKGLTFPIDFYILEMPPNDSGRPSSFLLGRPFLKTSKFKLDAFSGIYSFEIDGRIVSFNLDEAMKHPPEDHSIFQCDIIDETVAKVHQ</sequence>
<accession>A0A6P4CEI5</accession>
<evidence type="ECO:0000313" key="2">
    <source>
        <dbReference type="Proteomes" id="UP000515211"/>
    </source>
</evidence>
<dbReference type="GeneID" id="107474600"/>
<proteinExistence type="predicted"/>
<feature type="region of interest" description="Disordered" evidence="1">
    <location>
        <begin position="33"/>
        <end position="53"/>
    </location>
</feature>
<evidence type="ECO:0000256" key="1">
    <source>
        <dbReference type="SAM" id="MobiDB-lite"/>
    </source>
</evidence>
<feature type="compositionally biased region" description="Low complexity" evidence="1">
    <location>
        <begin position="82"/>
        <end position="98"/>
    </location>
</feature>
<dbReference type="KEGG" id="adu:107474600"/>
<dbReference type="PANTHER" id="PTHR33067:SF15">
    <property type="entry name" value="RNA-DIRECTED DNA POLYMERASE"/>
    <property type="match status" value="1"/>
</dbReference>
<protein>
    <submittedName>
        <fullName evidence="3">Uncharacterized protein LOC107474600</fullName>
    </submittedName>
</protein>
<name>A0A6P4CEI5_ARADU</name>
<reference evidence="2" key="1">
    <citation type="journal article" date="2016" name="Nat. Genet.">
        <title>The genome sequences of Arachis duranensis and Arachis ipaensis, the diploid ancestors of cultivated peanut.</title>
        <authorList>
            <person name="Bertioli D.J."/>
            <person name="Cannon S.B."/>
            <person name="Froenicke L."/>
            <person name="Huang G."/>
            <person name="Farmer A.D."/>
            <person name="Cannon E.K."/>
            <person name="Liu X."/>
            <person name="Gao D."/>
            <person name="Clevenger J."/>
            <person name="Dash S."/>
            <person name="Ren L."/>
            <person name="Moretzsohn M.C."/>
            <person name="Shirasawa K."/>
            <person name="Huang W."/>
            <person name="Vidigal B."/>
            <person name="Abernathy B."/>
            <person name="Chu Y."/>
            <person name="Niederhuth C.E."/>
            <person name="Umale P."/>
            <person name="Araujo A.C."/>
            <person name="Kozik A."/>
            <person name="Kim K.D."/>
            <person name="Burow M.D."/>
            <person name="Varshney R.K."/>
            <person name="Wang X."/>
            <person name="Zhang X."/>
            <person name="Barkley N."/>
            <person name="Guimaraes P.M."/>
            <person name="Isobe S."/>
            <person name="Guo B."/>
            <person name="Liao B."/>
            <person name="Stalker H.T."/>
            <person name="Schmitz R.J."/>
            <person name="Scheffler B.E."/>
            <person name="Leal-Bertioli S.C."/>
            <person name="Xun X."/>
            <person name="Jackson S.A."/>
            <person name="Michelmore R."/>
            <person name="Ozias-Akins P."/>
        </authorList>
    </citation>
    <scope>NUCLEOTIDE SEQUENCE [LARGE SCALE GENOMIC DNA]</scope>
    <source>
        <strain evidence="2">cv. V14167</strain>
    </source>
</reference>
<dbReference type="AlphaFoldDB" id="A0A6P4CEI5"/>
<dbReference type="CDD" id="cd00303">
    <property type="entry name" value="retropepsin_like"/>
    <property type="match status" value="1"/>
</dbReference>
<feature type="region of interest" description="Disordered" evidence="1">
    <location>
        <begin position="151"/>
        <end position="175"/>
    </location>
</feature>
<dbReference type="Proteomes" id="UP000515211">
    <property type="component" value="Chromosome 3"/>
</dbReference>
<feature type="region of interest" description="Disordered" evidence="1">
    <location>
        <begin position="79"/>
        <end position="98"/>
    </location>
</feature>
<keyword evidence="2" id="KW-1185">Reference proteome</keyword>
<dbReference type="InterPro" id="IPR021109">
    <property type="entry name" value="Peptidase_aspartic_dom_sf"/>
</dbReference>
<dbReference type="Gene3D" id="2.40.70.10">
    <property type="entry name" value="Acid Proteases"/>
    <property type="match status" value="1"/>
</dbReference>
<dbReference type="PANTHER" id="PTHR33067">
    <property type="entry name" value="RNA-DIRECTED DNA POLYMERASE-RELATED"/>
    <property type="match status" value="1"/>
</dbReference>
<gene>
    <name evidence="3" type="primary">LOC107474600</name>
</gene>
<evidence type="ECO:0000313" key="3">
    <source>
        <dbReference type="RefSeq" id="XP_015949724.1"/>
    </source>
</evidence>